<dbReference type="InterPro" id="IPR053203">
    <property type="entry name" value="Cisplatin_resist-associated"/>
</dbReference>
<dbReference type="Pfam" id="PF12223">
    <property type="entry name" value="DUF3602"/>
    <property type="match status" value="1"/>
</dbReference>
<name>A0AAN7YCZ3_9PEZI</name>
<reference evidence="2" key="1">
    <citation type="submission" date="2023-08" db="EMBL/GenBank/DDBJ databases">
        <title>Black Yeasts Isolated from many extreme environments.</title>
        <authorList>
            <person name="Coleine C."/>
            <person name="Stajich J.E."/>
            <person name="Selbmann L."/>
        </authorList>
    </citation>
    <scope>NUCLEOTIDE SEQUENCE</scope>
    <source>
        <strain evidence="2">CCFEE 5401</strain>
    </source>
</reference>
<gene>
    <name evidence="2" type="ORF">LTR62_008095</name>
</gene>
<dbReference type="Proteomes" id="UP001310890">
    <property type="component" value="Unassembled WGS sequence"/>
</dbReference>
<evidence type="ECO:0000256" key="1">
    <source>
        <dbReference type="SAM" id="MobiDB-lite"/>
    </source>
</evidence>
<dbReference type="AlphaFoldDB" id="A0AAN7YCZ3"/>
<accession>A0AAN7YCZ3</accession>
<dbReference type="PANTHER" id="PTHR34693">
    <property type="entry name" value="PROTEIN PAR32"/>
    <property type="match status" value="1"/>
</dbReference>
<dbReference type="InterPro" id="IPR022024">
    <property type="entry name" value="DUF3602"/>
</dbReference>
<evidence type="ECO:0000313" key="3">
    <source>
        <dbReference type="Proteomes" id="UP001310890"/>
    </source>
</evidence>
<comment type="caution">
    <text evidence="2">The sequence shown here is derived from an EMBL/GenBank/DDBJ whole genome shotgun (WGS) entry which is preliminary data.</text>
</comment>
<evidence type="ECO:0000313" key="2">
    <source>
        <dbReference type="EMBL" id="KAK5108690.1"/>
    </source>
</evidence>
<sequence length="158" mass="16858">MPRNLSVIEPHPSYVRQSSYIGSGRGGAGNYAKYASNEISTGPDATGPASLHTATKPPQRRVISGRGGAGNMFTPSQSETAMFQFDEEMAARRAHVAPTYHVGRGGAANWVDESKPVTQRKVSMDSAASVHSDKSAASSVRRSIGDALGHFQRRISKQ</sequence>
<protein>
    <submittedName>
        <fullName evidence="2">Uncharacterized protein</fullName>
    </submittedName>
</protein>
<dbReference type="EMBL" id="JAVRRL010000080">
    <property type="protein sequence ID" value="KAK5108690.1"/>
    <property type="molecule type" value="Genomic_DNA"/>
</dbReference>
<feature type="region of interest" description="Disordered" evidence="1">
    <location>
        <begin position="42"/>
        <end position="75"/>
    </location>
</feature>
<organism evidence="2 3">
    <name type="scientific">Meristemomyces frigidus</name>
    <dbReference type="NCBI Taxonomy" id="1508187"/>
    <lineage>
        <taxon>Eukaryota</taxon>
        <taxon>Fungi</taxon>
        <taxon>Dikarya</taxon>
        <taxon>Ascomycota</taxon>
        <taxon>Pezizomycotina</taxon>
        <taxon>Dothideomycetes</taxon>
        <taxon>Dothideomycetidae</taxon>
        <taxon>Mycosphaerellales</taxon>
        <taxon>Teratosphaeriaceae</taxon>
        <taxon>Meristemomyces</taxon>
    </lineage>
</organism>
<proteinExistence type="predicted"/>
<feature type="region of interest" description="Disordered" evidence="1">
    <location>
        <begin position="121"/>
        <end position="141"/>
    </location>
</feature>
<dbReference type="PANTHER" id="PTHR34693:SF2">
    <property type="entry name" value="DUF3602 DOMAIN-CONTAINING PROTEIN"/>
    <property type="match status" value="1"/>
</dbReference>